<protein>
    <submittedName>
        <fullName evidence="1">Uncharacterized protein</fullName>
    </submittedName>
</protein>
<evidence type="ECO:0000313" key="1">
    <source>
        <dbReference type="EMBL" id="CAH3119439.1"/>
    </source>
</evidence>
<organism evidence="1 2">
    <name type="scientific">Porites lobata</name>
    <dbReference type="NCBI Taxonomy" id="104759"/>
    <lineage>
        <taxon>Eukaryota</taxon>
        <taxon>Metazoa</taxon>
        <taxon>Cnidaria</taxon>
        <taxon>Anthozoa</taxon>
        <taxon>Hexacorallia</taxon>
        <taxon>Scleractinia</taxon>
        <taxon>Fungiina</taxon>
        <taxon>Poritidae</taxon>
        <taxon>Porites</taxon>
    </lineage>
</organism>
<name>A0ABN8NSR1_9CNID</name>
<sequence length="51" mass="5877">LYVERSEKCHLYSVENHEVGTRAQPTFLKEVDEAVCCKDGNGEMTLWCLML</sequence>
<keyword evidence="2" id="KW-1185">Reference proteome</keyword>
<accession>A0ABN8NSR1</accession>
<comment type="caution">
    <text evidence="1">The sequence shown here is derived from an EMBL/GenBank/DDBJ whole genome shotgun (WGS) entry which is preliminary data.</text>
</comment>
<gene>
    <name evidence="1" type="ORF">PLOB_00027349</name>
</gene>
<feature type="non-terminal residue" evidence="1">
    <location>
        <position position="1"/>
    </location>
</feature>
<proteinExistence type="predicted"/>
<dbReference type="EMBL" id="CALNXK010000033">
    <property type="protein sequence ID" value="CAH3119439.1"/>
    <property type="molecule type" value="Genomic_DNA"/>
</dbReference>
<reference evidence="1 2" key="1">
    <citation type="submission" date="2022-05" db="EMBL/GenBank/DDBJ databases">
        <authorList>
            <consortium name="Genoscope - CEA"/>
            <person name="William W."/>
        </authorList>
    </citation>
    <scope>NUCLEOTIDE SEQUENCE [LARGE SCALE GENOMIC DNA]</scope>
</reference>
<dbReference type="Proteomes" id="UP001159405">
    <property type="component" value="Unassembled WGS sequence"/>
</dbReference>
<evidence type="ECO:0000313" key="2">
    <source>
        <dbReference type="Proteomes" id="UP001159405"/>
    </source>
</evidence>